<dbReference type="InterPro" id="IPR001254">
    <property type="entry name" value="Trypsin_dom"/>
</dbReference>
<dbReference type="PROSITE" id="PS51257">
    <property type="entry name" value="PROKAR_LIPOPROTEIN"/>
    <property type="match status" value="1"/>
</dbReference>
<evidence type="ECO:0000313" key="12">
    <source>
        <dbReference type="EMBL" id="KAJ1530247.1"/>
    </source>
</evidence>
<keyword evidence="3 9" id="KW-0732">Signal</keyword>
<dbReference type="CDD" id="cd00190">
    <property type="entry name" value="Tryp_SPc"/>
    <property type="match status" value="1"/>
</dbReference>
<dbReference type="InterPro" id="IPR033116">
    <property type="entry name" value="TRYPSIN_SER"/>
</dbReference>
<dbReference type="EMBL" id="JAPTSV010000002">
    <property type="protein sequence ID" value="KAJ1530247.1"/>
    <property type="molecule type" value="Genomic_DNA"/>
</dbReference>
<dbReference type="InterPro" id="IPR018114">
    <property type="entry name" value="TRYPSIN_HIS"/>
</dbReference>
<reference evidence="12" key="1">
    <citation type="submission" date="2022-12" db="EMBL/GenBank/DDBJ databases">
        <title>Chromosome-level genome assembly of the bean flower thrips Megalurothrips usitatus.</title>
        <authorList>
            <person name="Ma L."/>
            <person name="Liu Q."/>
            <person name="Li H."/>
            <person name="Cai W."/>
        </authorList>
    </citation>
    <scope>NUCLEOTIDE SEQUENCE</scope>
    <source>
        <strain evidence="12">Cailab_2022a</strain>
    </source>
</reference>
<evidence type="ECO:0000256" key="3">
    <source>
        <dbReference type="ARBA" id="ARBA00022729"/>
    </source>
</evidence>
<gene>
    <name evidence="11" type="ORF">ONE63_005151</name>
    <name evidence="12" type="ORF">ONE63_005170</name>
</gene>
<evidence type="ECO:0000256" key="6">
    <source>
        <dbReference type="ARBA" id="ARBA00023145"/>
    </source>
</evidence>
<keyword evidence="4 8" id="KW-0378">Hydrolase</keyword>
<evidence type="ECO:0000256" key="5">
    <source>
        <dbReference type="ARBA" id="ARBA00022825"/>
    </source>
</evidence>
<dbReference type="GO" id="GO:0006508">
    <property type="term" value="P:proteolysis"/>
    <property type="evidence" value="ECO:0007669"/>
    <property type="project" value="UniProtKB-KW"/>
</dbReference>
<dbReference type="Pfam" id="PF00089">
    <property type="entry name" value="Trypsin"/>
    <property type="match status" value="1"/>
</dbReference>
<comment type="caution">
    <text evidence="12">The sequence shown here is derived from an EMBL/GenBank/DDBJ whole genome shotgun (WGS) entry which is preliminary data.</text>
</comment>
<evidence type="ECO:0000256" key="7">
    <source>
        <dbReference type="ARBA" id="ARBA00023157"/>
    </source>
</evidence>
<evidence type="ECO:0000256" key="4">
    <source>
        <dbReference type="ARBA" id="ARBA00022801"/>
    </source>
</evidence>
<feature type="domain" description="Peptidase S1" evidence="10">
    <location>
        <begin position="30"/>
        <end position="258"/>
    </location>
</feature>
<evidence type="ECO:0000313" key="11">
    <source>
        <dbReference type="EMBL" id="KAJ1530224.1"/>
    </source>
</evidence>
<keyword evidence="2 8" id="KW-0645">Protease</keyword>
<dbReference type="GO" id="GO:0004252">
    <property type="term" value="F:serine-type endopeptidase activity"/>
    <property type="evidence" value="ECO:0007669"/>
    <property type="project" value="InterPro"/>
</dbReference>
<feature type="chain" id="PRO_5044715978" description="Peptidase S1 domain-containing protein" evidence="9">
    <location>
        <begin position="20"/>
        <end position="258"/>
    </location>
</feature>
<dbReference type="PROSITE" id="PS00135">
    <property type="entry name" value="TRYPSIN_SER"/>
    <property type="match status" value="1"/>
</dbReference>
<accession>A0AAV7XUK0</accession>
<keyword evidence="7" id="KW-1015">Disulfide bond</keyword>
<dbReference type="AlphaFoldDB" id="A0AAV7XUK0"/>
<dbReference type="InterPro" id="IPR001314">
    <property type="entry name" value="Peptidase_S1A"/>
</dbReference>
<dbReference type="Proteomes" id="UP001075354">
    <property type="component" value="Chromosome 2"/>
</dbReference>
<dbReference type="PANTHER" id="PTHR24276">
    <property type="entry name" value="POLYSERASE-RELATED"/>
    <property type="match status" value="1"/>
</dbReference>
<dbReference type="PROSITE" id="PS00134">
    <property type="entry name" value="TRYPSIN_HIS"/>
    <property type="match status" value="1"/>
</dbReference>
<dbReference type="PANTHER" id="PTHR24276:SF91">
    <property type="entry name" value="AT26814P-RELATED"/>
    <property type="match status" value="1"/>
</dbReference>
<keyword evidence="13" id="KW-1185">Reference proteome</keyword>
<sequence>MSRSIGCLCLLAVLIGCQARPGHDDIDQQIVGGQDADISSFPWQVSLRVNGQHICGGSILNKRWVLTAAHCLPGIYLPSIRVGSSSQSSGGQVYRVLYLVPHPNYTASTHANDVAVARVVSDIQFSDDVQPVKLVAAGTPPQADELLTVSGWGDLTAGGSAPDTLQAVDVPVVDLATCNRNYNTQGYSVDNSMFCAGVPEGGKDSCQGDSGGPIVTSKDVQVGVVSWGIGCAEPGLPGVYSDLSNPKLRSFVSSWTGV</sequence>
<name>A0AAV7XUK0_9NEOP</name>
<evidence type="ECO:0000256" key="9">
    <source>
        <dbReference type="SAM" id="SignalP"/>
    </source>
</evidence>
<comment type="similarity">
    <text evidence="1">Belongs to the peptidase S1 family.</text>
</comment>
<evidence type="ECO:0000256" key="2">
    <source>
        <dbReference type="ARBA" id="ARBA00022670"/>
    </source>
</evidence>
<feature type="signal peptide" evidence="9">
    <location>
        <begin position="1"/>
        <end position="19"/>
    </location>
</feature>
<evidence type="ECO:0000256" key="8">
    <source>
        <dbReference type="RuleBase" id="RU363034"/>
    </source>
</evidence>
<evidence type="ECO:0000259" key="10">
    <source>
        <dbReference type="PROSITE" id="PS50240"/>
    </source>
</evidence>
<dbReference type="InterPro" id="IPR050430">
    <property type="entry name" value="Peptidase_S1"/>
</dbReference>
<dbReference type="PRINTS" id="PR00722">
    <property type="entry name" value="CHYMOTRYPSIN"/>
</dbReference>
<dbReference type="InterPro" id="IPR043504">
    <property type="entry name" value="Peptidase_S1_PA_chymotrypsin"/>
</dbReference>
<dbReference type="Gene3D" id="2.40.10.10">
    <property type="entry name" value="Trypsin-like serine proteases"/>
    <property type="match status" value="2"/>
</dbReference>
<dbReference type="EMBL" id="JAPTSV010000002">
    <property type="protein sequence ID" value="KAJ1530224.1"/>
    <property type="molecule type" value="Genomic_DNA"/>
</dbReference>
<proteinExistence type="inferred from homology"/>
<evidence type="ECO:0000256" key="1">
    <source>
        <dbReference type="ARBA" id="ARBA00007664"/>
    </source>
</evidence>
<dbReference type="SUPFAM" id="SSF50494">
    <property type="entry name" value="Trypsin-like serine proteases"/>
    <property type="match status" value="1"/>
</dbReference>
<dbReference type="InterPro" id="IPR009003">
    <property type="entry name" value="Peptidase_S1_PA"/>
</dbReference>
<dbReference type="SMART" id="SM00020">
    <property type="entry name" value="Tryp_SPc"/>
    <property type="match status" value="1"/>
</dbReference>
<protein>
    <recommendedName>
        <fullName evidence="10">Peptidase S1 domain-containing protein</fullName>
    </recommendedName>
</protein>
<dbReference type="FunFam" id="2.40.10.10:FF:000077">
    <property type="entry name" value="Predicted protein"/>
    <property type="match status" value="1"/>
</dbReference>
<keyword evidence="6" id="KW-0865">Zymogen</keyword>
<evidence type="ECO:0000313" key="13">
    <source>
        <dbReference type="Proteomes" id="UP001075354"/>
    </source>
</evidence>
<keyword evidence="5 8" id="KW-0720">Serine protease</keyword>
<dbReference type="PROSITE" id="PS50240">
    <property type="entry name" value="TRYPSIN_DOM"/>
    <property type="match status" value="1"/>
</dbReference>
<organism evidence="12 13">
    <name type="scientific">Megalurothrips usitatus</name>
    <name type="common">bean blossom thrips</name>
    <dbReference type="NCBI Taxonomy" id="439358"/>
    <lineage>
        <taxon>Eukaryota</taxon>
        <taxon>Metazoa</taxon>
        <taxon>Ecdysozoa</taxon>
        <taxon>Arthropoda</taxon>
        <taxon>Hexapoda</taxon>
        <taxon>Insecta</taxon>
        <taxon>Pterygota</taxon>
        <taxon>Neoptera</taxon>
        <taxon>Paraneoptera</taxon>
        <taxon>Thysanoptera</taxon>
        <taxon>Terebrantia</taxon>
        <taxon>Thripoidea</taxon>
        <taxon>Thripidae</taxon>
        <taxon>Megalurothrips</taxon>
    </lineage>
</organism>